<comment type="catalytic activity">
    <reaction evidence="4">
        <text>L-phenylalanyl-tRNA(Phe) + an N-terminal L-alpha-aminoacyl-[protein] = an N-terminal L-phenylalanyl-L-alpha-aminoacyl-[protein] + tRNA(Phe)</text>
        <dbReference type="Rhea" id="RHEA:43632"/>
        <dbReference type="Rhea" id="RHEA-COMP:9668"/>
        <dbReference type="Rhea" id="RHEA-COMP:9699"/>
        <dbReference type="Rhea" id="RHEA-COMP:10636"/>
        <dbReference type="Rhea" id="RHEA-COMP:10637"/>
        <dbReference type="ChEBI" id="CHEBI:78442"/>
        <dbReference type="ChEBI" id="CHEBI:78531"/>
        <dbReference type="ChEBI" id="CHEBI:78597"/>
        <dbReference type="ChEBI" id="CHEBI:83561"/>
        <dbReference type="EC" id="2.3.2.6"/>
    </reaction>
</comment>
<comment type="caution">
    <text evidence="5">The sequence shown here is derived from an EMBL/GenBank/DDBJ whole genome shotgun (WGS) entry which is preliminary data.</text>
</comment>
<dbReference type="PANTHER" id="PTHR30098:SF2">
    <property type="entry name" value="LEUCYL_PHENYLALANYL-TRNA--PROTEIN TRANSFERASE"/>
    <property type="match status" value="1"/>
</dbReference>
<dbReference type="InterPro" id="IPR042221">
    <property type="entry name" value="Leu/Phe-tRNA_Trfase_N"/>
</dbReference>
<dbReference type="Pfam" id="PF03588">
    <property type="entry name" value="Leu_Phe_trans"/>
    <property type="match status" value="1"/>
</dbReference>
<keyword evidence="6" id="KW-1185">Reference proteome</keyword>
<dbReference type="InterPro" id="IPR042203">
    <property type="entry name" value="Leu/Phe-tRNA_Trfase_C"/>
</dbReference>
<proteinExistence type="inferred from homology"/>
<dbReference type="SUPFAM" id="SSF55729">
    <property type="entry name" value="Acyl-CoA N-acyltransferases (Nat)"/>
    <property type="match status" value="1"/>
</dbReference>
<evidence type="ECO:0000256" key="2">
    <source>
        <dbReference type="ARBA" id="ARBA00022679"/>
    </source>
</evidence>
<reference evidence="5 6" key="1">
    <citation type="submission" date="2022-05" db="EMBL/GenBank/DDBJ databases">
        <title>Flavobacterium sp., isolated from activated sludge.</title>
        <authorList>
            <person name="Ran Q."/>
        </authorList>
    </citation>
    <scope>NUCLEOTIDE SEQUENCE [LARGE SCALE GENOMIC DNA]</scope>
    <source>
        <strain evidence="5 6">HXWNR70</strain>
    </source>
</reference>
<keyword evidence="1 4" id="KW-0963">Cytoplasm</keyword>
<keyword evidence="3 4" id="KW-0012">Acyltransferase</keyword>
<dbReference type="Gene3D" id="3.40.630.70">
    <property type="entry name" value="Leucyl/phenylalanyl-tRNA-protein transferase, C-terminal domain"/>
    <property type="match status" value="1"/>
</dbReference>
<evidence type="ECO:0000256" key="3">
    <source>
        <dbReference type="ARBA" id="ARBA00023315"/>
    </source>
</evidence>
<dbReference type="Gene3D" id="3.30.70.3550">
    <property type="entry name" value="Leucyl/phenylalanyl-tRNA-protein transferase, N-terminal domain"/>
    <property type="match status" value="1"/>
</dbReference>
<dbReference type="InterPro" id="IPR004616">
    <property type="entry name" value="Leu/Phe-tRNA_Trfase"/>
</dbReference>
<evidence type="ECO:0000313" key="5">
    <source>
        <dbReference type="EMBL" id="MCL9808337.1"/>
    </source>
</evidence>
<comment type="catalytic activity">
    <reaction evidence="4">
        <text>N-terminal L-lysyl-[protein] + L-leucyl-tRNA(Leu) = N-terminal L-leucyl-L-lysyl-[protein] + tRNA(Leu) + H(+)</text>
        <dbReference type="Rhea" id="RHEA:12340"/>
        <dbReference type="Rhea" id="RHEA-COMP:9613"/>
        <dbReference type="Rhea" id="RHEA-COMP:9622"/>
        <dbReference type="Rhea" id="RHEA-COMP:12670"/>
        <dbReference type="Rhea" id="RHEA-COMP:12671"/>
        <dbReference type="ChEBI" id="CHEBI:15378"/>
        <dbReference type="ChEBI" id="CHEBI:65249"/>
        <dbReference type="ChEBI" id="CHEBI:78442"/>
        <dbReference type="ChEBI" id="CHEBI:78494"/>
        <dbReference type="ChEBI" id="CHEBI:133043"/>
        <dbReference type="EC" id="2.3.2.6"/>
    </reaction>
</comment>
<name>A0ABT0TLH0_9FLAO</name>
<comment type="function">
    <text evidence="4">Functions in the N-end rule pathway of protein degradation where it conjugates Leu, Phe and, less efficiently, Met from aminoacyl-tRNAs to the N-termini of proteins containing an N-terminal arginine or lysine.</text>
</comment>
<dbReference type="HAMAP" id="MF_00688">
    <property type="entry name" value="Leu_Phe_trans"/>
    <property type="match status" value="1"/>
</dbReference>
<dbReference type="GO" id="GO:0008914">
    <property type="term" value="F:leucyl-tRNA--protein transferase activity"/>
    <property type="evidence" value="ECO:0007669"/>
    <property type="project" value="UniProtKB-EC"/>
</dbReference>
<dbReference type="PANTHER" id="PTHR30098">
    <property type="entry name" value="LEUCYL/PHENYLALANYL-TRNA--PROTEIN TRANSFERASE"/>
    <property type="match status" value="1"/>
</dbReference>
<protein>
    <recommendedName>
        <fullName evidence="4">Leucyl/phenylalanyl-tRNA--protein transferase</fullName>
        <ecNumber evidence="4">2.3.2.6</ecNumber>
    </recommendedName>
    <alternativeName>
        <fullName evidence="4">L/F-transferase</fullName>
    </alternativeName>
    <alternativeName>
        <fullName evidence="4">Leucyltransferase</fullName>
    </alternativeName>
    <alternativeName>
        <fullName evidence="4">Phenyalanyltransferase</fullName>
    </alternativeName>
</protein>
<evidence type="ECO:0000256" key="1">
    <source>
        <dbReference type="ARBA" id="ARBA00022490"/>
    </source>
</evidence>
<sequence length="216" mass="25080">MYWIDKELYFPPVEQTSKEGIIAIGGDLSPERLLLAYKNGIFPWFDDGDPILWWCPADRMVLFPEEFKPSKSMRNIINRGVFTFTFNKAFREVMQNCQQIKREGQYGTWITDEMIDSYTFLHEIGRAMSVEVWLNDELVGGLYGVDMETIFCGESMFSKVSNASKVAFYYLVQFLKANQYKLLDCQVYNDHLASLGCREIPREDFLDILKSNSSSD</sequence>
<keyword evidence="2 4" id="KW-0808">Transferase</keyword>
<organism evidence="5 6">
    <name type="scientific">Flavobacterium luminosum</name>
    <dbReference type="NCBI Taxonomy" id="2949086"/>
    <lineage>
        <taxon>Bacteria</taxon>
        <taxon>Pseudomonadati</taxon>
        <taxon>Bacteroidota</taxon>
        <taxon>Flavobacteriia</taxon>
        <taxon>Flavobacteriales</taxon>
        <taxon>Flavobacteriaceae</taxon>
        <taxon>Flavobacterium</taxon>
    </lineage>
</organism>
<dbReference type="RefSeq" id="WP_250591358.1">
    <property type="nucleotide sequence ID" value="NZ_JAMLJM010000001.1"/>
</dbReference>
<comment type="subcellular location">
    <subcellularLocation>
        <location evidence="4">Cytoplasm</location>
    </subcellularLocation>
</comment>
<dbReference type="InterPro" id="IPR016181">
    <property type="entry name" value="Acyl_CoA_acyltransferase"/>
</dbReference>
<evidence type="ECO:0000313" key="6">
    <source>
        <dbReference type="Proteomes" id="UP001317191"/>
    </source>
</evidence>
<dbReference type="EMBL" id="JAMLJM010000001">
    <property type="protein sequence ID" value="MCL9808337.1"/>
    <property type="molecule type" value="Genomic_DNA"/>
</dbReference>
<comment type="similarity">
    <text evidence="4">Belongs to the L/F-transferase family.</text>
</comment>
<comment type="catalytic activity">
    <reaction evidence="4">
        <text>N-terminal L-arginyl-[protein] + L-leucyl-tRNA(Leu) = N-terminal L-leucyl-L-arginyl-[protein] + tRNA(Leu) + H(+)</text>
        <dbReference type="Rhea" id="RHEA:50416"/>
        <dbReference type="Rhea" id="RHEA-COMP:9613"/>
        <dbReference type="Rhea" id="RHEA-COMP:9622"/>
        <dbReference type="Rhea" id="RHEA-COMP:12672"/>
        <dbReference type="Rhea" id="RHEA-COMP:12673"/>
        <dbReference type="ChEBI" id="CHEBI:15378"/>
        <dbReference type="ChEBI" id="CHEBI:64719"/>
        <dbReference type="ChEBI" id="CHEBI:78442"/>
        <dbReference type="ChEBI" id="CHEBI:78494"/>
        <dbReference type="ChEBI" id="CHEBI:133044"/>
        <dbReference type="EC" id="2.3.2.6"/>
    </reaction>
</comment>
<evidence type="ECO:0000256" key="4">
    <source>
        <dbReference type="HAMAP-Rule" id="MF_00688"/>
    </source>
</evidence>
<accession>A0ABT0TLH0</accession>
<dbReference type="NCBIfam" id="TIGR00667">
    <property type="entry name" value="aat"/>
    <property type="match status" value="1"/>
</dbReference>
<dbReference type="EC" id="2.3.2.6" evidence="4"/>
<dbReference type="Proteomes" id="UP001317191">
    <property type="component" value="Unassembled WGS sequence"/>
</dbReference>
<gene>
    <name evidence="4 5" type="primary">aat</name>
    <name evidence="5" type="ORF">NAT50_03100</name>
</gene>